<feature type="compositionally biased region" description="Polar residues" evidence="1">
    <location>
        <begin position="17"/>
        <end position="48"/>
    </location>
</feature>
<evidence type="ECO:0000313" key="2">
    <source>
        <dbReference type="EMBL" id="KAA0047419.1"/>
    </source>
</evidence>
<sequence length="156" mass="17001">MELHSRSPRSKKRSSNEKQNSGCVHVSESATTSNSQSTDSTASQSKTPTLGAIAQSDMSLMRMFGTARRCRGLYILDDDSSVIIGRNSRTTTLAKSYTSRGLFTKARAPTLLNKVGWSSEKLSSSGSRKYFITVDVTVGKDQILFPVSHLRGGECE</sequence>
<organism evidence="3 5">
    <name type="scientific">Cucumis melo var. makuwa</name>
    <name type="common">Oriental melon</name>
    <dbReference type="NCBI Taxonomy" id="1194695"/>
    <lineage>
        <taxon>Eukaryota</taxon>
        <taxon>Viridiplantae</taxon>
        <taxon>Streptophyta</taxon>
        <taxon>Embryophyta</taxon>
        <taxon>Tracheophyta</taxon>
        <taxon>Spermatophyta</taxon>
        <taxon>Magnoliopsida</taxon>
        <taxon>eudicotyledons</taxon>
        <taxon>Gunneridae</taxon>
        <taxon>Pentapetalae</taxon>
        <taxon>rosids</taxon>
        <taxon>fabids</taxon>
        <taxon>Cucurbitales</taxon>
        <taxon>Cucurbitaceae</taxon>
        <taxon>Benincaseae</taxon>
        <taxon>Cucumis</taxon>
    </lineage>
</organism>
<feature type="region of interest" description="Disordered" evidence="1">
    <location>
        <begin position="1"/>
        <end position="50"/>
    </location>
</feature>
<evidence type="ECO:0000313" key="3">
    <source>
        <dbReference type="EMBL" id="TYK04128.1"/>
    </source>
</evidence>
<dbReference type="EMBL" id="SSTE01013200">
    <property type="protein sequence ID" value="KAA0047419.1"/>
    <property type="molecule type" value="Genomic_DNA"/>
</dbReference>
<evidence type="ECO:0000313" key="4">
    <source>
        <dbReference type="Proteomes" id="UP000321393"/>
    </source>
</evidence>
<dbReference type="EMBL" id="SSTD01014757">
    <property type="protein sequence ID" value="TYK04128.1"/>
    <property type="molecule type" value="Genomic_DNA"/>
</dbReference>
<dbReference type="Proteomes" id="UP000321947">
    <property type="component" value="Unassembled WGS sequence"/>
</dbReference>
<proteinExistence type="predicted"/>
<dbReference type="Proteomes" id="UP000321393">
    <property type="component" value="Unassembled WGS sequence"/>
</dbReference>
<evidence type="ECO:0000256" key="1">
    <source>
        <dbReference type="SAM" id="MobiDB-lite"/>
    </source>
</evidence>
<dbReference type="AlphaFoldDB" id="A0A5D3BYM9"/>
<reference evidence="4 5" key="1">
    <citation type="submission" date="2019-08" db="EMBL/GenBank/DDBJ databases">
        <title>Draft genome sequences of two oriental melons (Cucumis melo L. var makuwa).</title>
        <authorList>
            <person name="Kwon S.-Y."/>
        </authorList>
    </citation>
    <scope>NUCLEOTIDE SEQUENCE [LARGE SCALE GENOMIC DNA]</scope>
    <source>
        <strain evidence="5">cv. Chang Bougi</strain>
        <strain evidence="4">cv. SW 3</strain>
        <tissue evidence="3">Leaf</tissue>
    </source>
</reference>
<protein>
    <submittedName>
        <fullName evidence="3">Uncharacterized protein</fullName>
    </submittedName>
</protein>
<gene>
    <name evidence="3" type="ORF">E5676_scaffold2119G00700</name>
    <name evidence="2" type="ORF">E6C27_scaffold498G00070</name>
</gene>
<accession>A0A5D3BYM9</accession>
<evidence type="ECO:0000313" key="5">
    <source>
        <dbReference type="Proteomes" id="UP000321947"/>
    </source>
</evidence>
<name>A0A5D3BYM9_CUCMM</name>
<feature type="compositionally biased region" description="Basic residues" evidence="1">
    <location>
        <begin position="1"/>
        <end position="13"/>
    </location>
</feature>
<comment type="caution">
    <text evidence="3">The sequence shown here is derived from an EMBL/GenBank/DDBJ whole genome shotgun (WGS) entry which is preliminary data.</text>
</comment>